<evidence type="ECO:0000313" key="3">
    <source>
        <dbReference type="EMBL" id="CDG86081.1"/>
    </source>
</evidence>
<dbReference type="RefSeq" id="WP_038494789.1">
    <property type="nucleotide sequence ID" value="NZ_HG322949.1"/>
</dbReference>
<keyword evidence="4" id="KW-1185">Reference proteome</keyword>
<dbReference type="Pfam" id="PF01527">
    <property type="entry name" value="HTH_Tnp_1"/>
    <property type="match status" value="1"/>
</dbReference>
<name>W0VDS9_9BURK</name>
<evidence type="ECO:0000313" key="4">
    <source>
        <dbReference type="Proteomes" id="UP000027604"/>
    </source>
</evidence>
<proteinExistence type="predicted"/>
<dbReference type="AlphaFoldDB" id="W0VDS9"/>
<accession>W0VDS9</accession>
<dbReference type="STRING" id="1349767.GJA_3832"/>
<dbReference type="InterPro" id="IPR051839">
    <property type="entry name" value="RD_transcriptional_regulator"/>
</dbReference>
<evidence type="ECO:0000313" key="2">
    <source>
        <dbReference type="EMBL" id="CDG84444.1"/>
    </source>
</evidence>
<dbReference type="PANTHER" id="PTHR33215">
    <property type="entry name" value="PROTEIN DISTAL ANTENNA"/>
    <property type="match status" value="1"/>
</dbReference>
<dbReference type="SUPFAM" id="SSF46689">
    <property type="entry name" value="Homeodomain-like"/>
    <property type="match status" value="1"/>
</dbReference>
<dbReference type="GO" id="GO:0006313">
    <property type="term" value="P:DNA transposition"/>
    <property type="evidence" value="ECO:0007669"/>
    <property type="project" value="InterPro"/>
</dbReference>
<gene>
    <name evidence="2" type="ORF">GJA_3832</name>
    <name evidence="3" type="ORF">GJA_5485</name>
</gene>
<dbReference type="GO" id="GO:0003677">
    <property type="term" value="F:DNA binding"/>
    <property type="evidence" value="ECO:0007669"/>
    <property type="project" value="InterPro"/>
</dbReference>
<evidence type="ECO:0000256" key="1">
    <source>
        <dbReference type="SAM" id="Coils"/>
    </source>
</evidence>
<dbReference type="InterPro" id="IPR002514">
    <property type="entry name" value="Transposase_8"/>
</dbReference>
<sequence length="99" mass="11507">MTTRKRRTFEPTLKLEVVRLINEQGQSVQNVSESMGIGQTAIRRWLQQYHAEQNGQPGIGKPLTAEQQRIRQLELENQQLRQDVTILKKASAFFAREMK</sequence>
<dbReference type="Proteomes" id="UP000027604">
    <property type="component" value="Chromosome I"/>
</dbReference>
<dbReference type="EMBL" id="HG322949">
    <property type="protein sequence ID" value="CDG86081.1"/>
    <property type="molecule type" value="Genomic_DNA"/>
</dbReference>
<dbReference type="PATRIC" id="fig|1349767.4.peg.2131"/>
<dbReference type="InterPro" id="IPR009057">
    <property type="entry name" value="Homeodomain-like_sf"/>
</dbReference>
<dbReference type="eggNOG" id="COG2963">
    <property type="taxonomic scope" value="Bacteria"/>
</dbReference>
<reference evidence="3 4" key="1">
    <citation type="journal article" date="2015" name="Genome Announc.">
        <title>Genome Sequence of Mushroom Soft-Rot Pathogen Janthinobacterium agaricidamnosum.</title>
        <authorList>
            <person name="Graupner K."/>
            <person name="Lackner G."/>
            <person name="Hertweck C."/>
        </authorList>
    </citation>
    <scope>NUCLEOTIDE SEQUENCE [LARGE SCALE GENOMIC DNA]</scope>
    <source>
        <strain evidence="3">DSM 9628</strain>
        <strain evidence="4">NBRC 102515 / DSM 9628</strain>
    </source>
</reference>
<dbReference type="PANTHER" id="PTHR33215:SF13">
    <property type="entry name" value="PROTEIN DISTAL ANTENNA"/>
    <property type="match status" value="1"/>
</dbReference>
<dbReference type="KEGG" id="jag:GJA_3832"/>
<dbReference type="EMBL" id="HG322949">
    <property type="protein sequence ID" value="CDG84444.1"/>
    <property type="molecule type" value="Genomic_DNA"/>
</dbReference>
<organism evidence="3 4">
    <name type="scientific">Janthinobacterium agaricidamnosum NBRC 102515 = DSM 9628</name>
    <dbReference type="NCBI Taxonomy" id="1349767"/>
    <lineage>
        <taxon>Bacteria</taxon>
        <taxon>Pseudomonadati</taxon>
        <taxon>Pseudomonadota</taxon>
        <taxon>Betaproteobacteria</taxon>
        <taxon>Burkholderiales</taxon>
        <taxon>Oxalobacteraceae</taxon>
        <taxon>Janthinobacterium</taxon>
    </lineage>
</organism>
<dbReference type="Gene3D" id="1.10.10.60">
    <property type="entry name" value="Homeodomain-like"/>
    <property type="match status" value="1"/>
</dbReference>
<dbReference type="HOGENOM" id="CLU_027402_33_9_4"/>
<dbReference type="KEGG" id="jag:GJA_5485"/>
<protein>
    <submittedName>
        <fullName evidence="3">Transposase family protein</fullName>
    </submittedName>
</protein>
<feature type="coiled-coil region" evidence="1">
    <location>
        <begin position="63"/>
        <end position="90"/>
    </location>
</feature>
<keyword evidence="1" id="KW-0175">Coiled coil</keyword>
<dbReference type="GO" id="GO:0004803">
    <property type="term" value="F:transposase activity"/>
    <property type="evidence" value="ECO:0007669"/>
    <property type="project" value="InterPro"/>
</dbReference>